<evidence type="ECO:0000313" key="7">
    <source>
        <dbReference type="Proteomes" id="UP001447188"/>
    </source>
</evidence>
<dbReference type="PANTHER" id="PTHR23196">
    <property type="entry name" value="PAX TRANSCRIPTION ACTIVATION DOMAIN INTERACTING PROTEIN"/>
    <property type="match status" value="1"/>
</dbReference>
<keyword evidence="2" id="KW-0227">DNA damage</keyword>
<evidence type="ECO:0000256" key="3">
    <source>
        <dbReference type="ARBA" id="ARBA00023242"/>
    </source>
</evidence>
<feature type="compositionally biased region" description="Basic and acidic residues" evidence="4">
    <location>
        <begin position="446"/>
        <end position="495"/>
    </location>
</feature>
<sequence>MAAATSALIRVLPSTLGDWSLEETPCQPLEYDPNEERTSFFISKDPVKGTKLLEISKGDFEKQDYKNLDLLLALHIQASSHIFLESLHPSQDIFFTRELVGSTPPKWLLPRSKAPQERILVLLDSDSNIFIDDKVIEFKTGSSNSVPEPGNSTGVLETDIPIQHDEEDEDPHVLVQQSHPQELLRRGSTDLAYLTPAVPETIMEEPGVQETPSVKSRFMNPDSATVTLARALPREDTFGFDELSPGRNKSTSKTLFPSNGLEFGEHNDNRSGEMGFLAMDDANLSTSDEEDEIIVQSSRFFKSVPEPDSVESTADEESPEVPTEDVADMMDSTVSTIILPQTPASGKENLESGVEDMRRQFSEAPMTRLFNAGPAGASKETSPAAGEGNDGRRRGSKGSDMSTKSMKQGLPEGFLYVEHKKDVTPKQTYGKNKRTPRAKPRGGNLDMDKRIERAISEDGLKLRGRNRPKEDKNQKIKGTQEDNKSNKEEQNRANEAEDAIMETDDDIEEEITLSSKIQETGRTTVQSQPDSTAETVTAVGPEFKSGRPSRRKVPNPEQKEQGNKEPNVGEKGAEPTSTTKSTRPRRGARKQSNTSATLPSSAQATTTPTRSTRKRRRTPEDINDDSRPLSAGEEGSVIRVAEPRAKRAKTTPSKKPATKTPASKRGRRKGPTPPLDDGEQFLGDTQYTFPDATQTQDIDRAEVKASMKTPKKTPKTAKKKATPKTSATPSSRNKEAAEEEEGPEAEEAKETRTNDRYDGDSPKIVFSNSMLGERKDIEKFLRANGGKKMQNVSASGVNFLVVGPGELKRTPKLTVGVALGRWVVEDQWLIDSKEIGYFLDPSPYIPHDPMHEEAWSFSLRTAITRGRNGENNILKDHIVYVTPALLAQLKASKQEGSLIEMLKTTGAGSIIKKTPKCRKEDDESGDKSLVLGTEKGDNDVAGLEKLGWNVYSTGIIAVSVLRGQLKVGEEFKIVAEKEESHAVGRGRKGK</sequence>
<dbReference type="CDD" id="cd00027">
    <property type="entry name" value="BRCT"/>
    <property type="match status" value="1"/>
</dbReference>
<feature type="region of interest" description="Disordered" evidence="4">
    <location>
        <begin position="370"/>
        <end position="765"/>
    </location>
</feature>
<protein>
    <recommendedName>
        <fullName evidence="5">BRCT domain-containing protein</fullName>
    </recommendedName>
</protein>
<feature type="compositionally biased region" description="Basic and acidic residues" evidence="4">
    <location>
        <begin position="557"/>
        <end position="573"/>
    </location>
</feature>
<feature type="compositionally biased region" description="Low complexity" evidence="4">
    <location>
        <begin position="650"/>
        <end position="661"/>
    </location>
</feature>
<dbReference type="InterPro" id="IPR036420">
    <property type="entry name" value="BRCT_dom_sf"/>
</dbReference>
<dbReference type="InterPro" id="IPR051579">
    <property type="entry name" value="DDR_Transcriptional_Reg"/>
</dbReference>
<proteinExistence type="predicted"/>
<dbReference type="PROSITE" id="PS50172">
    <property type="entry name" value="BRCT"/>
    <property type="match status" value="1"/>
</dbReference>
<evidence type="ECO:0000313" key="6">
    <source>
        <dbReference type="EMBL" id="KAL0637926.1"/>
    </source>
</evidence>
<evidence type="ECO:0000256" key="2">
    <source>
        <dbReference type="ARBA" id="ARBA00022763"/>
    </source>
</evidence>
<feature type="compositionally biased region" description="Acidic residues" evidence="4">
    <location>
        <begin position="313"/>
        <end position="323"/>
    </location>
</feature>
<evidence type="ECO:0000259" key="5">
    <source>
        <dbReference type="PROSITE" id="PS50172"/>
    </source>
</evidence>
<comment type="subcellular location">
    <subcellularLocation>
        <location evidence="1">Nucleus</location>
    </subcellularLocation>
</comment>
<feature type="domain" description="BRCT" evidence="5">
    <location>
        <begin position="761"/>
        <end position="846"/>
    </location>
</feature>
<organism evidence="6 7">
    <name type="scientific">Discina gigas</name>
    <dbReference type="NCBI Taxonomy" id="1032678"/>
    <lineage>
        <taxon>Eukaryota</taxon>
        <taxon>Fungi</taxon>
        <taxon>Dikarya</taxon>
        <taxon>Ascomycota</taxon>
        <taxon>Pezizomycotina</taxon>
        <taxon>Pezizomycetes</taxon>
        <taxon>Pezizales</taxon>
        <taxon>Discinaceae</taxon>
        <taxon>Discina</taxon>
    </lineage>
</organism>
<reference evidence="6 7" key="1">
    <citation type="submission" date="2024-02" db="EMBL/GenBank/DDBJ databases">
        <title>Discinaceae phylogenomics.</title>
        <authorList>
            <person name="Dirks A.C."/>
            <person name="James T.Y."/>
        </authorList>
    </citation>
    <scope>NUCLEOTIDE SEQUENCE [LARGE SCALE GENOMIC DNA]</scope>
    <source>
        <strain evidence="6 7">ACD0624</strain>
    </source>
</reference>
<feature type="compositionally biased region" description="Polar residues" evidence="4">
    <location>
        <begin position="247"/>
        <end position="257"/>
    </location>
</feature>
<feature type="compositionally biased region" description="Low complexity" evidence="4">
    <location>
        <begin position="594"/>
        <end position="610"/>
    </location>
</feature>
<feature type="region of interest" description="Disordered" evidence="4">
    <location>
        <begin position="239"/>
        <end position="266"/>
    </location>
</feature>
<dbReference type="PANTHER" id="PTHR23196:SF1">
    <property type="entry name" value="PAX-INTERACTING PROTEIN 1"/>
    <property type="match status" value="1"/>
</dbReference>
<keyword evidence="3" id="KW-0539">Nucleus</keyword>
<feature type="compositionally biased region" description="Polar residues" evidence="4">
    <location>
        <begin position="513"/>
        <end position="535"/>
    </location>
</feature>
<feature type="compositionally biased region" description="Basic and acidic residues" evidence="4">
    <location>
        <begin position="746"/>
        <end position="761"/>
    </location>
</feature>
<dbReference type="SUPFAM" id="SSF52113">
    <property type="entry name" value="BRCT domain"/>
    <property type="match status" value="1"/>
</dbReference>
<dbReference type="Proteomes" id="UP001447188">
    <property type="component" value="Unassembled WGS sequence"/>
</dbReference>
<feature type="compositionally biased region" description="Basic residues" evidence="4">
    <location>
        <begin position="709"/>
        <end position="722"/>
    </location>
</feature>
<gene>
    <name evidence="6" type="ORF">Q9L58_003004</name>
</gene>
<dbReference type="EMBL" id="JBBBZM010000028">
    <property type="protein sequence ID" value="KAL0637926.1"/>
    <property type="molecule type" value="Genomic_DNA"/>
</dbReference>
<dbReference type="Pfam" id="PF00533">
    <property type="entry name" value="BRCT"/>
    <property type="match status" value="1"/>
</dbReference>
<accession>A0ABR3GPS4</accession>
<feature type="compositionally biased region" description="Basic residues" evidence="4">
    <location>
        <begin position="431"/>
        <end position="440"/>
    </location>
</feature>
<feature type="compositionally biased region" description="Polar residues" evidence="4">
    <location>
        <begin position="683"/>
        <end position="696"/>
    </location>
</feature>
<comment type="caution">
    <text evidence="6">The sequence shown here is derived from an EMBL/GenBank/DDBJ whole genome shotgun (WGS) entry which is preliminary data.</text>
</comment>
<keyword evidence="7" id="KW-1185">Reference proteome</keyword>
<name>A0ABR3GPS4_9PEZI</name>
<evidence type="ECO:0000256" key="4">
    <source>
        <dbReference type="SAM" id="MobiDB-lite"/>
    </source>
</evidence>
<feature type="compositionally biased region" description="Basic and acidic residues" evidence="4">
    <location>
        <begin position="618"/>
        <end position="627"/>
    </location>
</feature>
<dbReference type="InterPro" id="IPR001357">
    <property type="entry name" value="BRCT_dom"/>
</dbReference>
<feature type="compositionally biased region" description="Acidic residues" evidence="4">
    <location>
        <begin position="496"/>
        <end position="511"/>
    </location>
</feature>
<dbReference type="Gene3D" id="3.40.50.10190">
    <property type="entry name" value="BRCT domain"/>
    <property type="match status" value="1"/>
</dbReference>
<evidence type="ECO:0000256" key="1">
    <source>
        <dbReference type="ARBA" id="ARBA00004123"/>
    </source>
</evidence>
<feature type="region of interest" description="Disordered" evidence="4">
    <location>
        <begin position="297"/>
        <end position="323"/>
    </location>
</feature>